<dbReference type="SUPFAM" id="SSF89392">
    <property type="entry name" value="Prokaryotic lipoproteins and lipoprotein localization factors"/>
    <property type="match status" value="1"/>
</dbReference>
<evidence type="ECO:0000313" key="2">
    <source>
        <dbReference type="Proteomes" id="UP000298127"/>
    </source>
</evidence>
<gene>
    <name evidence="1" type="ORF">E4M00_10640</name>
</gene>
<dbReference type="RefSeq" id="WP_135120461.1">
    <property type="nucleotide sequence ID" value="NZ_SPQZ01000003.1"/>
</dbReference>
<accession>A0A4Y9R2B2</accession>
<organism evidence="1 2">
    <name type="scientific">Orlajensenia leifsoniae</name>
    <dbReference type="NCBI Taxonomy" id="2561933"/>
    <lineage>
        <taxon>Bacteria</taxon>
        <taxon>Bacillati</taxon>
        <taxon>Actinomycetota</taxon>
        <taxon>Actinomycetes</taxon>
        <taxon>Micrococcales</taxon>
        <taxon>Microbacteriaceae</taxon>
        <taxon>Orlajensenia</taxon>
    </lineage>
</organism>
<reference evidence="1 2" key="1">
    <citation type="journal article" date="2018" name="J. Microbiol.">
        <title>Leifsonia flava sp. nov., a novel actinobacterium isolated from the rhizosphere of Aquilegia viridiflora.</title>
        <authorList>
            <person name="Cai Y."/>
            <person name="Tao W.Z."/>
            <person name="Ma Y.J."/>
            <person name="Cheng J."/>
            <person name="Zhang M.Y."/>
            <person name="Zhang Y.X."/>
        </authorList>
    </citation>
    <scope>NUCLEOTIDE SEQUENCE [LARGE SCALE GENOMIC DNA]</scope>
    <source>
        <strain evidence="1 2">SYP-B2174</strain>
    </source>
</reference>
<dbReference type="PANTHER" id="PTHR37507:SF2">
    <property type="entry name" value="SPORULATION PROTEIN YDCC"/>
    <property type="match status" value="1"/>
</dbReference>
<sequence length="372" mass="37321">MQRRWAMWLPAVVVPVVIGVGVLAVPLTAGAAVDLPDKTPAEVLELAQTADVSAFSGTIEQSSDLGLPDLSSLGSIGGSGSAGGSADAAASGTDISSALELLTGSHTARVFVDGTDARLQVLDSLAERDVVATPDGVWIYDSEGASATHITAPADGDSDAKKAPDAADIPTPSAVATELLTKLDPSTEVSVGTDATVAGRTVYELILTPRASDTLVGSVSIDVDSATGLPLGVAVLAAGSDEPAFSIAFTELSLDAPDAALFDFTPPSGTTVTEQELPDSDRFADHGDVAAPERDGAEPTVIGTGWSSIVEIAASEVPAELADSPLLDTAAQAVDGGRVISTTLLSVLFTDDGRILAGAVPPAALEDAAAGR</sequence>
<proteinExistence type="predicted"/>
<protein>
    <submittedName>
        <fullName evidence="1">DUF2092 domain-containing protein</fullName>
    </submittedName>
</protein>
<dbReference type="InterPro" id="IPR029046">
    <property type="entry name" value="LolA/LolB/LppX"/>
</dbReference>
<dbReference type="PANTHER" id="PTHR37507">
    <property type="entry name" value="SPORULATION PROTEIN YDCC"/>
    <property type="match status" value="1"/>
</dbReference>
<comment type="caution">
    <text evidence="1">The sequence shown here is derived from an EMBL/GenBank/DDBJ whole genome shotgun (WGS) entry which is preliminary data.</text>
</comment>
<keyword evidence="2" id="KW-1185">Reference proteome</keyword>
<dbReference type="EMBL" id="SPQZ01000003">
    <property type="protein sequence ID" value="TFV98440.1"/>
    <property type="molecule type" value="Genomic_DNA"/>
</dbReference>
<name>A0A4Y9R2B2_9MICO</name>
<dbReference type="InterPro" id="IPR052944">
    <property type="entry name" value="Sporulation_related"/>
</dbReference>
<dbReference type="Proteomes" id="UP000298127">
    <property type="component" value="Unassembled WGS sequence"/>
</dbReference>
<evidence type="ECO:0000313" key="1">
    <source>
        <dbReference type="EMBL" id="TFV98440.1"/>
    </source>
</evidence>
<dbReference type="Gene3D" id="2.50.20.10">
    <property type="entry name" value="Lipoprotein localisation LolA/LolB/LppX"/>
    <property type="match status" value="1"/>
</dbReference>
<dbReference type="AlphaFoldDB" id="A0A4Y9R2B2"/>